<dbReference type="EMBL" id="BAABIA010000006">
    <property type="protein sequence ID" value="GAA5143553.1"/>
    <property type="molecule type" value="Genomic_DNA"/>
</dbReference>
<dbReference type="InterPro" id="IPR019734">
    <property type="entry name" value="TPR_rpt"/>
</dbReference>
<dbReference type="SMART" id="SM00028">
    <property type="entry name" value="TPR"/>
    <property type="match status" value="2"/>
</dbReference>
<dbReference type="InterPro" id="IPR011990">
    <property type="entry name" value="TPR-like_helical_dom_sf"/>
</dbReference>
<dbReference type="Pfam" id="PF13432">
    <property type="entry name" value="TPR_16"/>
    <property type="match status" value="2"/>
</dbReference>
<gene>
    <name evidence="1" type="ORF">GCM10023213_31650</name>
</gene>
<accession>A0ABP9PBQ6</accession>
<name>A0ABP9PBQ6_9BACT</name>
<dbReference type="Gene3D" id="1.25.40.10">
    <property type="entry name" value="Tetratricopeptide repeat domain"/>
    <property type="match status" value="1"/>
</dbReference>
<keyword evidence="2" id="KW-1185">Reference proteome</keyword>
<organism evidence="1 2">
    <name type="scientific">Prosthecobacter algae</name>
    <dbReference type="NCBI Taxonomy" id="1144682"/>
    <lineage>
        <taxon>Bacteria</taxon>
        <taxon>Pseudomonadati</taxon>
        <taxon>Verrucomicrobiota</taxon>
        <taxon>Verrucomicrobiia</taxon>
        <taxon>Verrucomicrobiales</taxon>
        <taxon>Verrucomicrobiaceae</taxon>
        <taxon>Prosthecobacter</taxon>
    </lineage>
</organism>
<evidence type="ECO:0008006" key="3">
    <source>
        <dbReference type="Google" id="ProtNLM"/>
    </source>
</evidence>
<reference evidence="2" key="1">
    <citation type="journal article" date="2019" name="Int. J. Syst. Evol. Microbiol.">
        <title>The Global Catalogue of Microorganisms (GCM) 10K type strain sequencing project: providing services to taxonomists for standard genome sequencing and annotation.</title>
        <authorList>
            <consortium name="The Broad Institute Genomics Platform"/>
            <consortium name="The Broad Institute Genome Sequencing Center for Infectious Disease"/>
            <person name="Wu L."/>
            <person name="Ma J."/>
        </authorList>
    </citation>
    <scope>NUCLEOTIDE SEQUENCE [LARGE SCALE GENOMIC DNA]</scope>
    <source>
        <strain evidence="2">JCM 18053</strain>
    </source>
</reference>
<proteinExistence type="predicted"/>
<dbReference type="SUPFAM" id="SSF48452">
    <property type="entry name" value="TPR-like"/>
    <property type="match status" value="1"/>
</dbReference>
<evidence type="ECO:0000313" key="2">
    <source>
        <dbReference type="Proteomes" id="UP001499852"/>
    </source>
</evidence>
<sequence>MVAEIEAALKKEPENAELHFRLAVACEEHGEWSSALVALERAERLAPGKHPVALVQGLALAKGGQWQAAEAVLGEFLTAHPSHAKALTERARVRLKLKRPDEAMRDFQAVLKSAREPEMEVFLETAVVWVLQGDRAEAAKVLNEGLVRLGPHPELLERALEMAVAEGQFEVAMGHLEVLKQTSAQPQVWQARKAGLLAQAGRRDEAQTMWRELRDHLLALPNLERGQPHLNRLLEEAQTALGEPPVPAVVQAPPAEAKRPFATP</sequence>
<comment type="caution">
    <text evidence="1">The sequence shown here is derived from an EMBL/GenBank/DDBJ whole genome shotgun (WGS) entry which is preliminary data.</text>
</comment>
<dbReference type="Proteomes" id="UP001499852">
    <property type="component" value="Unassembled WGS sequence"/>
</dbReference>
<protein>
    <recommendedName>
        <fullName evidence="3">Tetratricopeptide repeat protein</fullName>
    </recommendedName>
</protein>
<evidence type="ECO:0000313" key="1">
    <source>
        <dbReference type="EMBL" id="GAA5143553.1"/>
    </source>
</evidence>